<evidence type="ECO:0000313" key="2">
    <source>
        <dbReference type="Proteomes" id="UP000515154"/>
    </source>
</evidence>
<dbReference type="AlphaFoldDB" id="A0A6P7TSW3"/>
<dbReference type="RefSeq" id="XP_029654838.1">
    <property type="nucleotide sequence ID" value="XM_029798978.2"/>
</dbReference>
<name>A0A6P7TSW3_9MOLL</name>
<protein>
    <submittedName>
        <fullName evidence="3">Uncharacterized protein LOC115228381</fullName>
    </submittedName>
</protein>
<sequence>MTDTVGDKKYPRIVENGNLLPPVDKLCNRVITDHKVLVFSYLKDVTIAEGLISEKETYITYCCFMSCHTTSNDDKFVPPNSRITVTRSPENKFKCQNMYERYDYSPNSYNYYYCEPGFETFSTHPETPHVTLPPLTSYLQQKSNKEVENCYNNPLSITQDYDYGNYVSYPDLNQFNNETFLSSYPATQENHVSTFVRSQLGLSKVCNDDSGSRIISHGPQGRRDLTVRSRSKQFPSNRNMDSSSSLDKSSPLDTFDNLINMKMKTFKHTSKLWP</sequence>
<proteinExistence type="predicted"/>
<feature type="region of interest" description="Disordered" evidence="1">
    <location>
        <begin position="211"/>
        <end position="249"/>
    </location>
</feature>
<evidence type="ECO:0000313" key="3">
    <source>
        <dbReference type="RefSeq" id="XP_029654838.1"/>
    </source>
</evidence>
<accession>A0A6P7TSW3</accession>
<organism evidence="2 3">
    <name type="scientific">Octopus sinensis</name>
    <name type="common">East Asian common octopus</name>
    <dbReference type="NCBI Taxonomy" id="2607531"/>
    <lineage>
        <taxon>Eukaryota</taxon>
        <taxon>Metazoa</taxon>
        <taxon>Spiralia</taxon>
        <taxon>Lophotrochozoa</taxon>
        <taxon>Mollusca</taxon>
        <taxon>Cephalopoda</taxon>
        <taxon>Coleoidea</taxon>
        <taxon>Octopodiformes</taxon>
        <taxon>Octopoda</taxon>
        <taxon>Incirrata</taxon>
        <taxon>Octopodidae</taxon>
        <taxon>Octopus</taxon>
    </lineage>
</organism>
<gene>
    <name evidence="3" type="primary">LOC115228381</name>
</gene>
<dbReference type="KEGG" id="osn:115228381"/>
<keyword evidence="2" id="KW-1185">Reference proteome</keyword>
<evidence type="ECO:0000256" key="1">
    <source>
        <dbReference type="SAM" id="MobiDB-lite"/>
    </source>
</evidence>
<dbReference type="Proteomes" id="UP000515154">
    <property type="component" value="Unplaced"/>
</dbReference>
<reference evidence="3" key="1">
    <citation type="submission" date="2025-08" db="UniProtKB">
        <authorList>
            <consortium name="RefSeq"/>
        </authorList>
    </citation>
    <scope>IDENTIFICATION</scope>
</reference>